<dbReference type="InterPro" id="IPR050469">
    <property type="entry name" value="Diguanylate_Cyclase"/>
</dbReference>
<dbReference type="Gene3D" id="3.30.70.270">
    <property type="match status" value="1"/>
</dbReference>
<dbReference type="GO" id="GO:1902201">
    <property type="term" value="P:negative regulation of bacterial-type flagellum-dependent cell motility"/>
    <property type="evidence" value="ECO:0007669"/>
    <property type="project" value="TreeGrafter"/>
</dbReference>
<proteinExistence type="predicted"/>
<dbReference type="Pfam" id="PF00990">
    <property type="entry name" value="GGDEF"/>
    <property type="match status" value="1"/>
</dbReference>
<dbReference type="STRING" id="634436.SAMN05216361_1760"/>
<dbReference type="EMBL" id="FQWD01000002">
    <property type="protein sequence ID" value="SHG22863.1"/>
    <property type="molecule type" value="Genomic_DNA"/>
</dbReference>
<organism evidence="7 8">
    <name type="scientific">Marisediminitalea aggregata</name>
    <dbReference type="NCBI Taxonomy" id="634436"/>
    <lineage>
        <taxon>Bacteria</taxon>
        <taxon>Pseudomonadati</taxon>
        <taxon>Pseudomonadota</taxon>
        <taxon>Gammaproteobacteria</taxon>
        <taxon>Alteromonadales</taxon>
        <taxon>Alteromonadaceae</taxon>
        <taxon>Marisediminitalea</taxon>
    </lineage>
</organism>
<evidence type="ECO:0000259" key="5">
    <source>
        <dbReference type="PROSITE" id="PS50110"/>
    </source>
</evidence>
<feature type="modified residue" description="4-aspartylphosphate" evidence="4">
    <location>
        <position position="61"/>
    </location>
</feature>
<dbReference type="GO" id="GO:0005886">
    <property type="term" value="C:plasma membrane"/>
    <property type="evidence" value="ECO:0007669"/>
    <property type="project" value="TreeGrafter"/>
</dbReference>
<keyword evidence="8" id="KW-1185">Reference proteome</keyword>
<accession>A0A1M5I4T4</accession>
<dbReference type="PROSITE" id="PS50110">
    <property type="entry name" value="RESPONSE_REGULATORY"/>
    <property type="match status" value="1"/>
</dbReference>
<dbReference type="RefSeq" id="WP_073320877.1">
    <property type="nucleotide sequence ID" value="NZ_FQWD01000002.1"/>
</dbReference>
<dbReference type="GO" id="GO:0052621">
    <property type="term" value="F:diguanylate cyclase activity"/>
    <property type="evidence" value="ECO:0007669"/>
    <property type="project" value="UniProtKB-EC"/>
</dbReference>
<evidence type="ECO:0000259" key="6">
    <source>
        <dbReference type="PROSITE" id="PS50887"/>
    </source>
</evidence>
<dbReference type="PANTHER" id="PTHR45138">
    <property type="entry name" value="REGULATORY COMPONENTS OF SENSORY TRANSDUCTION SYSTEM"/>
    <property type="match status" value="1"/>
</dbReference>
<dbReference type="CDD" id="cd01949">
    <property type="entry name" value="GGDEF"/>
    <property type="match status" value="1"/>
</dbReference>
<feature type="domain" description="Response regulatory" evidence="5">
    <location>
        <begin position="13"/>
        <end position="128"/>
    </location>
</feature>
<dbReference type="Proteomes" id="UP000184520">
    <property type="component" value="Unassembled WGS sequence"/>
</dbReference>
<dbReference type="InterPro" id="IPR001789">
    <property type="entry name" value="Sig_transdc_resp-reg_receiver"/>
</dbReference>
<dbReference type="SUPFAM" id="SSF55073">
    <property type="entry name" value="Nucleotide cyclase"/>
    <property type="match status" value="1"/>
</dbReference>
<reference evidence="8" key="1">
    <citation type="submission" date="2016-11" db="EMBL/GenBank/DDBJ databases">
        <authorList>
            <person name="Varghese N."/>
            <person name="Submissions S."/>
        </authorList>
    </citation>
    <scope>NUCLEOTIDE SEQUENCE [LARGE SCALE GENOMIC DNA]</scope>
    <source>
        <strain evidence="8">CGMCC 1.8995</strain>
    </source>
</reference>
<comment type="catalytic activity">
    <reaction evidence="3">
        <text>2 GTP = 3',3'-c-di-GMP + 2 diphosphate</text>
        <dbReference type="Rhea" id="RHEA:24898"/>
        <dbReference type="ChEBI" id="CHEBI:33019"/>
        <dbReference type="ChEBI" id="CHEBI:37565"/>
        <dbReference type="ChEBI" id="CHEBI:58805"/>
        <dbReference type="EC" id="2.7.7.65"/>
    </reaction>
</comment>
<dbReference type="GO" id="GO:0043709">
    <property type="term" value="P:cell adhesion involved in single-species biofilm formation"/>
    <property type="evidence" value="ECO:0007669"/>
    <property type="project" value="TreeGrafter"/>
</dbReference>
<feature type="domain" description="GGDEF" evidence="6">
    <location>
        <begin position="171"/>
        <end position="305"/>
    </location>
</feature>
<evidence type="ECO:0000313" key="8">
    <source>
        <dbReference type="Proteomes" id="UP000184520"/>
    </source>
</evidence>
<dbReference type="SUPFAM" id="SSF52172">
    <property type="entry name" value="CheY-like"/>
    <property type="match status" value="1"/>
</dbReference>
<dbReference type="InterPro" id="IPR029787">
    <property type="entry name" value="Nucleotide_cyclase"/>
</dbReference>
<comment type="cofactor">
    <cofactor evidence="1">
        <name>Mg(2+)</name>
        <dbReference type="ChEBI" id="CHEBI:18420"/>
    </cofactor>
</comment>
<dbReference type="CDD" id="cd00156">
    <property type="entry name" value="REC"/>
    <property type="match status" value="1"/>
</dbReference>
<name>A0A1M5I4T4_9ALTE</name>
<protein>
    <recommendedName>
        <fullName evidence="2">diguanylate cyclase</fullName>
        <ecNumber evidence="2">2.7.7.65</ecNumber>
    </recommendedName>
</protein>
<evidence type="ECO:0000256" key="1">
    <source>
        <dbReference type="ARBA" id="ARBA00001946"/>
    </source>
</evidence>
<evidence type="ECO:0000256" key="4">
    <source>
        <dbReference type="PROSITE-ProRule" id="PRU00169"/>
    </source>
</evidence>
<dbReference type="EC" id="2.7.7.65" evidence="2"/>
<dbReference type="SMART" id="SM00267">
    <property type="entry name" value="GGDEF"/>
    <property type="match status" value="1"/>
</dbReference>
<dbReference type="Pfam" id="PF00072">
    <property type="entry name" value="Response_reg"/>
    <property type="match status" value="1"/>
</dbReference>
<dbReference type="Gene3D" id="3.40.50.2300">
    <property type="match status" value="1"/>
</dbReference>
<dbReference type="FunFam" id="3.30.70.270:FF:000001">
    <property type="entry name" value="Diguanylate cyclase domain protein"/>
    <property type="match status" value="1"/>
</dbReference>
<dbReference type="GO" id="GO:0000160">
    <property type="term" value="P:phosphorelay signal transduction system"/>
    <property type="evidence" value="ECO:0007669"/>
    <property type="project" value="InterPro"/>
</dbReference>
<dbReference type="InterPro" id="IPR043128">
    <property type="entry name" value="Rev_trsase/Diguanyl_cyclase"/>
</dbReference>
<evidence type="ECO:0000256" key="3">
    <source>
        <dbReference type="ARBA" id="ARBA00034247"/>
    </source>
</evidence>
<dbReference type="NCBIfam" id="TIGR00254">
    <property type="entry name" value="GGDEF"/>
    <property type="match status" value="1"/>
</dbReference>
<evidence type="ECO:0000313" key="7">
    <source>
        <dbReference type="EMBL" id="SHG22863.1"/>
    </source>
</evidence>
<dbReference type="PROSITE" id="PS50887">
    <property type="entry name" value="GGDEF"/>
    <property type="match status" value="1"/>
</dbReference>
<dbReference type="InterPro" id="IPR000160">
    <property type="entry name" value="GGDEF_dom"/>
</dbReference>
<dbReference type="SMART" id="SM00448">
    <property type="entry name" value="REC"/>
    <property type="match status" value="1"/>
</dbReference>
<evidence type="ECO:0000256" key="2">
    <source>
        <dbReference type="ARBA" id="ARBA00012528"/>
    </source>
</evidence>
<sequence length="305" mass="34400">MLALDTRTIESCTVLIVDDDNVSRTVISTILSDLCQCVTVSNAPDALSYCKQQKPDLLVVDVNMPEMNGLNLCKAIKHDDDLDDIPLIFITGNVSKESQLQCWESGGNDFVSKPVIAQTLIHRVRNQLLSKLRMDALTTLTFHDSLTGLLNRNYLKQEYPRLSRQLMRDQQPLGVILFDIDYFKQYNDHYGHLYGDQCLERVAKILQQHGRRSRDAMIRYGGEEFLAILPDADMTATRKIAQNIVKAVYDTNIPHVQTVHSRVTLSAGAISTKAFDQDSLEDILDLADINLYEAKLNGKNQVVCK</sequence>
<dbReference type="OrthoDB" id="9812260at2"/>
<dbReference type="InterPro" id="IPR011006">
    <property type="entry name" value="CheY-like_superfamily"/>
</dbReference>
<gene>
    <name evidence="7" type="ORF">SAMN05216361_1760</name>
</gene>
<keyword evidence="4" id="KW-0597">Phosphoprotein</keyword>
<dbReference type="PANTHER" id="PTHR45138:SF9">
    <property type="entry name" value="DIGUANYLATE CYCLASE DGCM-RELATED"/>
    <property type="match status" value="1"/>
</dbReference>
<dbReference type="AlphaFoldDB" id="A0A1M5I4T4"/>